<keyword evidence="6 7" id="KW-0472">Membrane</keyword>
<feature type="transmembrane region" description="Helical" evidence="7">
    <location>
        <begin position="236"/>
        <end position="254"/>
    </location>
</feature>
<comment type="function">
    <text evidence="7">Involved in the lipid remodeling steps of GPI-anchor maturation.</text>
</comment>
<dbReference type="PANTHER" id="PTHR13148:SF0">
    <property type="entry name" value="POST-GPI ATTACHMENT TO PROTEINS FACTOR 3"/>
    <property type="match status" value="1"/>
</dbReference>
<evidence type="ECO:0000256" key="3">
    <source>
        <dbReference type="ARBA" id="ARBA00022692"/>
    </source>
</evidence>
<reference evidence="8 9" key="1">
    <citation type="submission" date="2024-03" db="EMBL/GenBank/DDBJ databases">
        <authorList>
            <person name="Brejova B."/>
        </authorList>
    </citation>
    <scope>NUCLEOTIDE SEQUENCE [LARGE SCALE GENOMIC DNA]</scope>
    <source>
        <strain evidence="8 9">CBS 14171</strain>
    </source>
</reference>
<dbReference type="GeneID" id="92210738"/>
<comment type="subcellular location">
    <subcellularLocation>
        <location evidence="1">Endomembrane system</location>
        <topology evidence="1">Multi-pass membrane protein</topology>
    </subcellularLocation>
    <subcellularLocation>
        <location evidence="7">Endoplasmic reticulum membrane</location>
        <topology evidence="7">Multi-pass membrane protein</topology>
    </subcellularLocation>
</comment>
<keyword evidence="4" id="KW-0732">Signal</keyword>
<gene>
    <name evidence="8" type="ORF">LODBEIA_P55420</name>
</gene>
<evidence type="ECO:0000256" key="1">
    <source>
        <dbReference type="ARBA" id="ARBA00004127"/>
    </source>
</evidence>
<protein>
    <recommendedName>
        <fullName evidence="7">Post-GPI attachment to proteins factor 3</fullName>
    </recommendedName>
</protein>
<feature type="transmembrane region" description="Helical" evidence="7">
    <location>
        <begin position="266"/>
        <end position="287"/>
    </location>
</feature>
<dbReference type="RefSeq" id="XP_066832480.1">
    <property type="nucleotide sequence ID" value="XM_066975886.1"/>
</dbReference>
<sequence length="391" mass="44626">MKNSDNSRDSGDVSRSRQLSWTASACVARPNKSRFTLGLLLSLLLAPTVQASIGDSLPEFQDCIASCNCQAIPFSARCPIWSCSHNCDYHCQQLITNELLDAGGFMVQFYGKWPFRQVLGMQEFCSVVFSLGNLAVNWANLKMIRAQRARSTPPNGGVMTVSNLDGSSAMYWQYMVLLVVSCLGWLMSVIFHIRDTPLTESLDYFGAFAMMCCNLNVIVVRILGLYRPHRHTRLKMWHLAIAGLYVYHVVRLRLDWDYDYNMKMNITVGMSAMLLWCMHSLGVARAYSANRATYQSSIQLIPYESKLVRKLKFVFPGAKSSLIPYVPIINTGILLCGVLLEVNDFRPWFRLVDAHSLWHLLTIFPNLIWFDWNVWDIEMSKITEHPNYKKS</sequence>
<dbReference type="Pfam" id="PF04080">
    <property type="entry name" value="Per1"/>
    <property type="match status" value="1"/>
</dbReference>
<keyword evidence="2 7" id="KW-0337">GPI-anchor biosynthesis</keyword>
<feature type="transmembrane region" description="Helical" evidence="7">
    <location>
        <begin position="322"/>
        <end position="340"/>
    </location>
</feature>
<evidence type="ECO:0000256" key="6">
    <source>
        <dbReference type="ARBA" id="ARBA00023136"/>
    </source>
</evidence>
<keyword evidence="5 7" id="KW-1133">Transmembrane helix</keyword>
<accession>A0ABP0ZT60</accession>
<keyword evidence="7" id="KW-0256">Endoplasmic reticulum</keyword>
<feature type="transmembrane region" description="Helical" evidence="7">
    <location>
        <begin position="205"/>
        <end position="224"/>
    </location>
</feature>
<evidence type="ECO:0000256" key="7">
    <source>
        <dbReference type="RuleBase" id="RU365066"/>
    </source>
</evidence>
<evidence type="ECO:0000313" key="9">
    <source>
        <dbReference type="Proteomes" id="UP001497383"/>
    </source>
</evidence>
<feature type="transmembrane region" description="Helical" evidence="7">
    <location>
        <begin position="171"/>
        <end position="193"/>
    </location>
</feature>
<keyword evidence="9" id="KW-1185">Reference proteome</keyword>
<comment type="caution">
    <text evidence="7">Lacks conserved residue(s) required for the propagation of feature annotation.</text>
</comment>
<evidence type="ECO:0000313" key="8">
    <source>
        <dbReference type="EMBL" id="CAK9441674.1"/>
    </source>
</evidence>
<keyword evidence="3 7" id="KW-0812">Transmembrane</keyword>
<name>A0ABP0ZT60_9ASCO</name>
<dbReference type="InterPro" id="IPR007217">
    <property type="entry name" value="Per1-like"/>
</dbReference>
<comment type="similarity">
    <text evidence="7">Belongs to the PGAP3 family.</text>
</comment>
<dbReference type="PANTHER" id="PTHR13148">
    <property type="entry name" value="PER1-RELATED"/>
    <property type="match status" value="1"/>
</dbReference>
<proteinExistence type="inferred from homology"/>
<dbReference type="Proteomes" id="UP001497383">
    <property type="component" value="Chromosome 7"/>
</dbReference>
<evidence type="ECO:0000256" key="5">
    <source>
        <dbReference type="ARBA" id="ARBA00022989"/>
    </source>
</evidence>
<organism evidence="8 9">
    <name type="scientific">Lodderomyces beijingensis</name>
    <dbReference type="NCBI Taxonomy" id="1775926"/>
    <lineage>
        <taxon>Eukaryota</taxon>
        <taxon>Fungi</taxon>
        <taxon>Dikarya</taxon>
        <taxon>Ascomycota</taxon>
        <taxon>Saccharomycotina</taxon>
        <taxon>Pichiomycetes</taxon>
        <taxon>Debaryomycetaceae</taxon>
        <taxon>Candida/Lodderomyces clade</taxon>
        <taxon>Lodderomyces</taxon>
    </lineage>
</organism>
<evidence type="ECO:0000256" key="2">
    <source>
        <dbReference type="ARBA" id="ARBA00022502"/>
    </source>
</evidence>
<dbReference type="EMBL" id="OZ022411">
    <property type="protein sequence ID" value="CAK9441674.1"/>
    <property type="molecule type" value="Genomic_DNA"/>
</dbReference>
<evidence type="ECO:0000256" key="4">
    <source>
        <dbReference type="ARBA" id="ARBA00022729"/>
    </source>
</evidence>